<keyword evidence="1" id="KW-0812">Transmembrane</keyword>
<proteinExistence type="predicted"/>
<keyword evidence="1" id="KW-1133">Transmembrane helix</keyword>
<accession>A0A5E6XAB5</accession>
<organism evidence="2 3">
    <name type="scientific">Pseudomonas fluorescens</name>
    <dbReference type="NCBI Taxonomy" id="294"/>
    <lineage>
        <taxon>Bacteria</taxon>
        <taxon>Pseudomonadati</taxon>
        <taxon>Pseudomonadota</taxon>
        <taxon>Gammaproteobacteria</taxon>
        <taxon>Pseudomonadales</taxon>
        <taxon>Pseudomonadaceae</taxon>
        <taxon>Pseudomonas</taxon>
    </lineage>
</organism>
<name>A0A5E6XAB5_PSEFL</name>
<feature type="transmembrane region" description="Helical" evidence="1">
    <location>
        <begin position="59"/>
        <end position="78"/>
    </location>
</feature>
<feature type="transmembrane region" description="Helical" evidence="1">
    <location>
        <begin position="187"/>
        <end position="211"/>
    </location>
</feature>
<sequence length="216" mass="24586">MRPDFFLWVLSVAQSFRIFDNFPDDENAHMIDPYAPPTASLIPDPVSRAFFVVSKFKFALMYVLTCGFYLTYWLYMNWKLQRAIGSKVSPLARTVFGFFFVHSLFVRIDLRIKATERQFVWYPKSMATGVLVLIGANVALNWMNDLRLASVLGVLILIVETYCFMQVQDAINHAENDVDGLGNASLTWANGAWIGLGLCIWAFAFIAYYAIFTNAV</sequence>
<evidence type="ECO:0000256" key="1">
    <source>
        <dbReference type="SAM" id="Phobius"/>
    </source>
</evidence>
<feature type="transmembrane region" description="Helical" evidence="1">
    <location>
        <begin position="120"/>
        <end position="140"/>
    </location>
</feature>
<feature type="transmembrane region" description="Helical" evidence="1">
    <location>
        <begin position="90"/>
        <end position="108"/>
    </location>
</feature>
<dbReference type="Proteomes" id="UP000325607">
    <property type="component" value="Unassembled WGS sequence"/>
</dbReference>
<keyword evidence="1" id="KW-0472">Membrane</keyword>
<protein>
    <submittedName>
        <fullName evidence="2">Uncharacterized protein</fullName>
    </submittedName>
</protein>
<dbReference type="EMBL" id="CABVGX010000073">
    <property type="protein sequence ID" value="VVN38213.1"/>
    <property type="molecule type" value="Genomic_DNA"/>
</dbReference>
<evidence type="ECO:0000313" key="2">
    <source>
        <dbReference type="EMBL" id="VVN38213.1"/>
    </source>
</evidence>
<gene>
    <name evidence="2" type="ORF">PS645_05235</name>
</gene>
<reference evidence="2 3" key="1">
    <citation type="submission" date="2019-09" db="EMBL/GenBank/DDBJ databases">
        <authorList>
            <person name="Chandra G."/>
            <person name="Truman W A."/>
        </authorList>
    </citation>
    <scope>NUCLEOTIDE SEQUENCE [LARGE SCALE GENOMIC DNA]</scope>
    <source>
        <strain evidence="2">PS645</strain>
    </source>
</reference>
<dbReference type="AlphaFoldDB" id="A0A5E6XAB5"/>
<evidence type="ECO:0000313" key="3">
    <source>
        <dbReference type="Proteomes" id="UP000325607"/>
    </source>
</evidence>
<feature type="transmembrane region" description="Helical" evidence="1">
    <location>
        <begin position="147"/>
        <end position="167"/>
    </location>
</feature>